<gene>
    <name evidence="2" type="ORF">HA72_1843</name>
    <name evidence="3" type="ORF">MsedA_1885</name>
    <name evidence="4" type="ORF">MsedB_1887</name>
    <name evidence="5" type="ORF">MsedC_1885</name>
    <name evidence="6" type="ORF">MsedD_1886</name>
    <name evidence="7" type="ORF">MsedE_1886</name>
</gene>
<dbReference type="GO" id="GO:0016740">
    <property type="term" value="F:transferase activity"/>
    <property type="evidence" value="ECO:0007669"/>
    <property type="project" value="UniProtKB-KW"/>
</dbReference>
<dbReference type="CDD" id="cd00761">
    <property type="entry name" value="Glyco_tranf_GTA_type"/>
    <property type="match status" value="1"/>
</dbReference>
<evidence type="ECO:0000313" key="11">
    <source>
        <dbReference type="Proteomes" id="UP000062398"/>
    </source>
</evidence>
<dbReference type="EMBL" id="CP008822">
    <property type="protein sequence ID" value="AIM27970.1"/>
    <property type="molecule type" value="Genomic_DNA"/>
</dbReference>
<evidence type="ECO:0000313" key="7">
    <source>
        <dbReference type="EMBL" id="AKV83769.1"/>
    </source>
</evidence>
<evidence type="ECO:0000259" key="1">
    <source>
        <dbReference type="Pfam" id="PF00535"/>
    </source>
</evidence>
<evidence type="ECO:0000313" key="4">
    <source>
        <dbReference type="EMBL" id="AKV77040.1"/>
    </source>
</evidence>
<organism evidence="2 8">
    <name type="scientific">Metallosphaera sedula</name>
    <dbReference type="NCBI Taxonomy" id="43687"/>
    <lineage>
        <taxon>Archaea</taxon>
        <taxon>Thermoproteota</taxon>
        <taxon>Thermoprotei</taxon>
        <taxon>Sulfolobales</taxon>
        <taxon>Sulfolobaceae</taxon>
        <taxon>Metallosphaera</taxon>
    </lineage>
</organism>
<evidence type="ECO:0000313" key="3">
    <source>
        <dbReference type="EMBL" id="AKV74804.1"/>
    </source>
</evidence>
<evidence type="ECO:0000313" key="5">
    <source>
        <dbReference type="EMBL" id="AKV79292.1"/>
    </source>
</evidence>
<dbReference type="Proteomes" id="UP000061362">
    <property type="component" value="Chromosome"/>
</dbReference>
<dbReference type="RefSeq" id="WP_012021773.1">
    <property type="nucleotide sequence ID" value="NZ_AP019770.1"/>
</dbReference>
<name>A0A088E9G6_9CREN</name>
<dbReference type="PATRIC" id="fig|43687.5.peg.1988"/>
<dbReference type="InterPro" id="IPR001173">
    <property type="entry name" value="Glyco_trans_2-like"/>
</dbReference>
<dbReference type="SUPFAM" id="SSF53448">
    <property type="entry name" value="Nucleotide-diphospho-sugar transferases"/>
    <property type="match status" value="1"/>
</dbReference>
<feature type="domain" description="Glycosyltransferase 2-like" evidence="1">
    <location>
        <begin position="12"/>
        <end position="79"/>
    </location>
</feature>
<evidence type="ECO:0000313" key="9">
    <source>
        <dbReference type="Proteomes" id="UP000056255"/>
    </source>
</evidence>
<sequence>MISIEIPVVHGKYLHDVLESIRSQSYQDYEVIIVNSGSDQISDLIRQYGFKEIRKSTKLLYARYLAHMNSKGDFSLLLDETRYLGKDALLTLSSLRRDMIIIHEREVGNSIWIRQAQLDKDNIIYCNPADAIKGFALPRYFRSEILSRAFEALESNLKDKFYDVIFPDHELIYYEASKISTDVNIVKEPFIYHYGDSSILDIARKYYKYGKSIRVVKGTLYENFFSTKRKVRKICRGSLLDRVGVYGLYLVRGIPFILGKYL</sequence>
<dbReference type="Pfam" id="PF00535">
    <property type="entry name" value="Glycos_transf_2"/>
    <property type="match status" value="1"/>
</dbReference>
<evidence type="ECO:0000313" key="2">
    <source>
        <dbReference type="EMBL" id="AIM27970.1"/>
    </source>
</evidence>
<keyword evidence="2" id="KW-0808">Transferase</keyword>
<dbReference type="OrthoDB" id="46222at2157"/>
<dbReference type="Proteomes" id="UP000068832">
    <property type="component" value="Chromosome"/>
</dbReference>
<dbReference type="EMBL" id="CP012175">
    <property type="protein sequence ID" value="AKV81537.1"/>
    <property type="molecule type" value="Genomic_DNA"/>
</dbReference>
<reference evidence="10 11" key="2">
    <citation type="journal article" date="2015" name="Genome Announc.">
        <title>Complete Genome Sequences of Evolved Arsenate-Resistant Metallosphaera sedula Strains.</title>
        <authorList>
            <person name="Ai C."/>
            <person name="McCarthy S."/>
            <person name="Schackwitz W."/>
            <person name="Martin J."/>
            <person name="Lipzen A."/>
            <person name="Blum P."/>
        </authorList>
    </citation>
    <scope>NUCLEOTIDE SEQUENCE [LARGE SCALE GENOMIC DNA]</scope>
    <source>
        <strain evidence="5 11">ARS120-1</strain>
        <strain evidence="6 10">ARS120-2</strain>
        <strain evidence="3 13">ARS50-1</strain>
        <strain evidence="4 12">ARS50-2</strain>
    </source>
</reference>
<dbReference type="Gene3D" id="3.90.550.10">
    <property type="entry name" value="Spore Coat Polysaccharide Biosynthesis Protein SpsA, Chain A"/>
    <property type="match status" value="1"/>
</dbReference>
<accession>A0A088E9G6</accession>
<proteinExistence type="predicted"/>
<evidence type="ECO:0000313" key="8">
    <source>
        <dbReference type="Proteomes" id="UP000029084"/>
    </source>
</evidence>
<evidence type="ECO:0000313" key="12">
    <source>
        <dbReference type="Proteomes" id="UP000062475"/>
    </source>
</evidence>
<dbReference type="Proteomes" id="UP000062398">
    <property type="component" value="Chromosome"/>
</dbReference>
<reference evidence="2 8" key="1">
    <citation type="journal article" date="2014" name="J. Bacteriol.">
        <title>Role of an Archaeal PitA Transporter in the Copper and Arsenic Resistance of Metallosphaera sedula, an Extreme Thermoacidophile.</title>
        <authorList>
            <person name="McCarthy S."/>
            <person name="Ai C."/>
            <person name="Wheaton G."/>
            <person name="Tevatia R."/>
            <person name="Eckrich V."/>
            <person name="Kelly R."/>
            <person name="Blum P."/>
        </authorList>
    </citation>
    <scope>NUCLEOTIDE SEQUENCE [LARGE SCALE GENOMIC DNA]</scope>
    <source>
        <strain evidence="2 8">CuR1</strain>
    </source>
</reference>
<dbReference type="EMBL" id="CP012176">
    <property type="protein sequence ID" value="AKV83769.1"/>
    <property type="molecule type" value="Genomic_DNA"/>
</dbReference>
<dbReference type="EMBL" id="CP012172">
    <property type="protein sequence ID" value="AKV74804.1"/>
    <property type="molecule type" value="Genomic_DNA"/>
</dbReference>
<evidence type="ECO:0000313" key="10">
    <source>
        <dbReference type="Proteomes" id="UP000061362"/>
    </source>
</evidence>
<protein>
    <submittedName>
        <fullName evidence="3">Glycosyl transferase family 2</fullName>
    </submittedName>
    <submittedName>
        <fullName evidence="2">Glycosyl transferase, family 2</fullName>
    </submittedName>
</protein>
<evidence type="ECO:0000313" key="6">
    <source>
        <dbReference type="EMBL" id="AKV81537.1"/>
    </source>
</evidence>
<dbReference type="EMBL" id="CP012174">
    <property type="protein sequence ID" value="AKV79292.1"/>
    <property type="molecule type" value="Genomic_DNA"/>
</dbReference>
<dbReference type="Proteomes" id="UP000029084">
    <property type="component" value="Chromosome"/>
</dbReference>
<dbReference type="EMBL" id="CP012173">
    <property type="protein sequence ID" value="AKV77040.1"/>
    <property type="molecule type" value="Genomic_DNA"/>
</dbReference>
<reference evidence="7 9" key="3">
    <citation type="submission" date="2015-07" db="EMBL/GenBank/DDBJ databases">
        <title>Physiological, transcriptional responses and genome re-sequencing of acid resistant extremely thermoacidophilic Metallosphaera sedula SARC-M1.</title>
        <authorList>
            <person name="Ai C."/>
            <person name="McCarthy S."/>
            <person name="Eckrich V."/>
            <person name="Rudrappa D."/>
            <person name="Qiu G."/>
            <person name="Blum P."/>
        </authorList>
    </citation>
    <scope>NUCLEOTIDE SEQUENCE [LARGE SCALE GENOMIC DNA]</scope>
    <source>
        <strain evidence="7 9">SARC-M1</strain>
    </source>
</reference>
<dbReference type="OMA" id="PALHGKY"/>
<dbReference type="AlphaFoldDB" id="A0A088E9G6"/>
<evidence type="ECO:0000313" key="13">
    <source>
        <dbReference type="Proteomes" id="UP000068832"/>
    </source>
</evidence>
<dbReference type="Proteomes" id="UP000056255">
    <property type="component" value="Chromosome"/>
</dbReference>
<dbReference type="InterPro" id="IPR029044">
    <property type="entry name" value="Nucleotide-diphossugar_trans"/>
</dbReference>
<dbReference type="GeneID" id="91756366"/>
<dbReference type="Proteomes" id="UP000062475">
    <property type="component" value="Chromosome"/>
</dbReference>